<accession>A0A3N7FNH3</accession>
<dbReference type="Pfam" id="PF00004">
    <property type="entry name" value="AAA"/>
    <property type="match status" value="1"/>
</dbReference>
<dbReference type="EMBL" id="CM009292">
    <property type="protein sequence ID" value="RQO88311.1"/>
    <property type="molecule type" value="Genomic_DNA"/>
</dbReference>
<dbReference type="InterPro" id="IPR056653">
    <property type="entry name" value="DUF7751"/>
</dbReference>
<evidence type="ECO:0000259" key="6">
    <source>
        <dbReference type="SMART" id="SM00382"/>
    </source>
</evidence>
<keyword evidence="3" id="KW-0472">Membrane</keyword>
<dbReference type="Gene3D" id="1.10.8.60">
    <property type="match status" value="1"/>
</dbReference>
<dbReference type="AlphaFoldDB" id="A0A3N7FNH3"/>
<dbReference type="InterPro" id="IPR027417">
    <property type="entry name" value="P-loop_NTPase"/>
</dbReference>
<dbReference type="PANTHER" id="PTHR45644:SF76">
    <property type="entry name" value="AAA+ ATPASE DOMAIN-CONTAINING PROTEIN"/>
    <property type="match status" value="1"/>
</dbReference>
<comment type="subcellular location">
    <subcellularLocation>
        <location evidence="1">Mitochondrion outer membrane</location>
        <topology evidence="1">Single-pass membrane protein</topology>
    </subcellularLocation>
</comment>
<evidence type="ECO:0000313" key="8">
    <source>
        <dbReference type="Proteomes" id="UP000006729"/>
    </source>
</evidence>
<keyword evidence="2" id="KW-0547">Nucleotide-binding</keyword>
<evidence type="ECO:0000256" key="1">
    <source>
        <dbReference type="ARBA" id="ARBA00004572"/>
    </source>
</evidence>
<evidence type="ECO:0000256" key="2">
    <source>
        <dbReference type="ARBA" id="ARBA00022741"/>
    </source>
</evidence>
<proteinExistence type="predicted"/>
<gene>
    <name evidence="7" type="ORF">POPTR_003G133700</name>
</gene>
<dbReference type="OMA" id="RSQRIYK"/>
<feature type="region of interest" description="Disordered" evidence="5">
    <location>
        <begin position="185"/>
        <end position="239"/>
    </location>
</feature>
<dbReference type="OrthoDB" id="1883434at2759"/>
<dbReference type="Gramene" id="Potri.003G133700.3.v4.1">
    <property type="protein sequence ID" value="Potri.003G133700.3.v4.1"/>
    <property type="gene ID" value="Potri.003G133700.v4.1"/>
</dbReference>
<keyword evidence="3" id="KW-0496">Mitochondrion</keyword>
<feature type="compositionally biased region" description="Basic and acidic residues" evidence="5">
    <location>
        <begin position="447"/>
        <end position="457"/>
    </location>
</feature>
<dbReference type="GO" id="GO:0005524">
    <property type="term" value="F:ATP binding"/>
    <property type="evidence" value="ECO:0007669"/>
    <property type="project" value="UniProtKB-KW"/>
</dbReference>
<dbReference type="STRING" id="3694.A0A3N7FNH3"/>
<organism evidence="7 8">
    <name type="scientific">Populus trichocarpa</name>
    <name type="common">Western balsam poplar</name>
    <name type="synonym">Populus balsamifera subsp. trichocarpa</name>
    <dbReference type="NCBI Taxonomy" id="3694"/>
    <lineage>
        <taxon>Eukaryota</taxon>
        <taxon>Viridiplantae</taxon>
        <taxon>Streptophyta</taxon>
        <taxon>Embryophyta</taxon>
        <taxon>Tracheophyta</taxon>
        <taxon>Spermatophyta</taxon>
        <taxon>Magnoliopsida</taxon>
        <taxon>eudicotyledons</taxon>
        <taxon>Gunneridae</taxon>
        <taxon>Pentapetalae</taxon>
        <taxon>rosids</taxon>
        <taxon>fabids</taxon>
        <taxon>Malpighiales</taxon>
        <taxon>Salicaceae</taxon>
        <taxon>Saliceae</taxon>
        <taxon>Populus</taxon>
    </lineage>
</organism>
<dbReference type="SUPFAM" id="SSF52540">
    <property type="entry name" value="P-loop containing nucleoside triphosphate hydrolases"/>
    <property type="match status" value="2"/>
</dbReference>
<reference evidence="7 8" key="1">
    <citation type="journal article" date="2006" name="Science">
        <title>The genome of black cottonwood, Populus trichocarpa (Torr. &amp; Gray).</title>
        <authorList>
            <person name="Tuskan G.A."/>
            <person name="Difazio S."/>
            <person name="Jansson S."/>
            <person name="Bohlmann J."/>
            <person name="Grigoriev I."/>
            <person name="Hellsten U."/>
            <person name="Putnam N."/>
            <person name="Ralph S."/>
            <person name="Rombauts S."/>
            <person name="Salamov A."/>
            <person name="Schein J."/>
            <person name="Sterck L."/>
            <person name="Aerts A."/>
            <person name="Bhalerao R.R."/>
            <person name="Bhalerao R.P."/>
            <person name="Blaudez D."/>
            <person name="Boerjan W."/>
            <person name="Brun A."/>
            <person name="Brunner A."/>
            <person name="Busov V."/>
            <person name="Campbell M."/>
            <person name="Carlson J."/>
            <person name="Chalot M."/>
            <person name="Chapman J."/>
            <person name="Chen G.L."/>
            <person name="Cooper D."/>
            <person name="Coutinho P.M."/>
            <person name="Couturier J."/>
            <person name="Covert S."/>
            <person name="Cronk Q."/>
            <person name="Cunningham R."/>
            <person name="Davis J."/>
            <person name="Degroeve S."/>
            <person name="Dejardin A."/>
            <person name="Depamphilis C."/>
            <person name="Detter J."/>
            <person name="Dirks B."/>
            <person name="Dubchak I."/>
            <person name="Duplessis S."/>
            <person name="Ehlting J."/>
            <person name="Ellis B."/>
            <person name="Gendler K."/>
            <person name="Goodstein D."/>
            <person name="Gribskov M."/>
            <person name="Grimwood J."/>
            <person name="Groover A."/>
            <person name="Gunter L."/>
            <person name="Hamberger B."/>
            <person name="Heinze B."/>
            <person name="Helariutta Y."/>
            <person name="Henrissat B."/>
            <person name="Holligan D."/>
            <person name="Holt R."/>
            <person name="Huang W."/>
            <person name="Islam-Faridi N."/>
            <person name="Jones S."/>
            <person name="Jones-Rhoades M."/>
            <person name="Jorgensen R."/>
            <person name="Joshi C."/>
            <person name="Kangasjarvi J."/>
            <person name="Karlsson J."/>
            <person name="Kelleher C."/>
            <person name="Kirkpatrick R."/>
            <person name="Kirst M."/>
            <person name="Kohler A."/>
            <person name="Kalluri U."/>
            <person name="Larimer F."/>
            <person name="Leebens-Mack J."/>
            <person name="Leple J.C."/>
            <person name="Locascio P."/>
            <person name="Lou Y."/>
            <person name="Lucas S."/>
            <person name="Martin F."/>
            <person name="Montanini B."/>
            <person name="Napoli C."/>
            <person name="Nelson D.R."/>
            <person name="Nelson C."/>
            <person name="Nieminen K."/>
            <person name="Nilsson O."/>
            <person name="Pereda V."/>
            <person name="Peter G."/>
            <person name="Philippe R."/>
            <person name="Pilate G."/>
            <person name="Poliakov A."/>
            <person name="Razumovskaya J."/>
            <person name="Richardson P."/>
            <person name="Rinaldi C."/>
            <person name="Ritland K."/>
            <person name="Rouze P."/>
            <person name="Ryaboy D."/>
            <person name="Schmutz J."/>
            <person name="Schrader J."/>
            <person name="Segerman B."/>
            <person name="Shin H."/>
            <person name="Siddiqui A."/>
            <person name="Sterky F."/>
            <person name="Terry A."/>
            <person name="Tsai C.J."/>
            <person name="Uberbacher E."/>
            <person name="Unneberg P."/>
            <person name="Vahala J."/>
            <person name="Wall K."/>
            <person name="Wessler S."/>
            <person name="Yang G."/>
            <person name="Yin T."/>
            <person name="Douglas C."/>
            <person name="Marra M."/>
            <person name="Sandberg G."/>
            <person name="Van de Peer Y."/>
            <person name="Rokhsar D."/>
        </authorList>
    </citation>
    <scope>NUCLEOTIDE SEQUENCE [LARGE SCALE GENOMIC DNA]</scope>
    <source>
        <strain evidence="8">cv. Nisqually</strain>
    </source>
</reference>
<dbReference type="InterPro" id="IPR051701">
    <property type="entry name" value="Mito_OM_Translocase_MSP1"/>
</dbReference>
<evidence type="ECO:0000256" key="4">
    <source>
        <dbReference type="ARBA" id="ARBA00022840"/>
    </source>
</evidence>
<dbReference type="InterPro" id="IPR003593">
    <property type="entry name" value="AAA+_ATPase"/>
</dbReference>
<dbReference type="Proteomes" id="UP000006729">
    <property type="component" value="Chromosome 3"/>
</dbReference>
<dbReference type="InterPro" id="IPR003959">
    <property type="entry name" value="ATPase_AAA_core"/>
</dbReference>
<dbReference type="PANTHER" id="PTHR45644">
    <property type="entry name" value="AAA ATPASE, PUTATIVE (AFU_ORTHOLOGUE AFUA_2G12920)-RELATED-RELATED"/>
    <property type="match status" value="1"/>
</dbReference>
<dbReference type="Pfam" id="PF24933">
    <property type="entry name" value="DUF7751"/>
    <property type="match status" value="1"/>
</dbReference>
<dbReference type="FunFam" id="3.40.50.300:FF:000416">
    <property type="entry name" value="p-loop nucleoside triphosphate hydrolase superfamily protein"/>
    <property type="match status" value="1"/>
</dbReference>
<name>A0A3N7FNH3_POPTR</name>
<dbReference type="GO" id="GO:0005741">
    <property type="term" value="C:mitochondrial outer membrane"/>
    <property type="evidence" value="ECO:0000318"/>
    <property type="project" value="GO_Central"/>
</dbReference>
<dbReference type="Gene3D" id="3.40.50.300">
    <property type="entry name" value="P-loop containing nucleotide triphosphate hydrolases"/>
    <property type="match status" value="1"/>
</dbReference>
<keyword evidence="4" id="KW-0067">ATP-binding</keyword>
<evidence type="ECO:0000313" key="7">
    <source>
        <dbReference type="EMBL" id="RQO88311.1"/>
    </source>
</evidence>
<keyword evidence="8" id="KW-1185">Reference proteome</keyword>
<evidence type="ECO:0000256" key="5">
    <source>
        <dbReference type="SAM" id="MobiDB-lite"/>
    </source>
</evidence>
<feature type="region of interest" description="Disordered" evidence="5">
    <location>
        <begin position="447"/>
        <end position="506"/>
    </location>
</feature>
<dbReference type="Pfam" id="PF17862">
    <property type="entry name" value="AAA_lid_3"/>
    <property type="match status" value="1"/>
</dbReference>
<feature type="compositionally biased region" description="Polar residues" evidence="5">
    <location>
        <begin position="216"/>
        <end position="239"/>
    </location>
</feature>
<dbReference type="FunCoup" id="A0A3N7FNH3">
    <property type="interactions" value="48"/>
</dbReference>
<sequence length="839" mass="93472">MIIMEQKHIVLSALSVGVGVGIGLASGKTVSKWRGDAASASKGINSETMEQELLKQVIDGRESGVTFDQFPYYLSEQTRVLLTSAAYVYLKHAEASKYTRNLSPASRTILLSGPAEPYQQMLAKALAHFFEAKLLLLDATDFSLKIQSKYGANKESLFRRSTSETTLERLSGFFGSFSILPQKEEPKGTLRRQSSGVDIPSRGLDSSHNPPKIRRNSSAAANLSNEITQSTPANTAPSRHMSSWSFDEKLLVQSLYKVLVYVSKTSPIVLYLRDVEKISFRSNRIYNLFQKMFDKLSGSVLILGSRVVNLSNDSREVDERLTALFPYNIEIKPPEDETHLVSFKNRLEEDMKMIQVRDNRNHVMEVLSANDLDCDDLDSVCVADTMALSNYIEEIVLSAISYHLMNNKYPEYRNGKLFVSSKSLSHGLSIFQESKSTGKDSLKLEAKAETSKEKGKNETVTMKPGTKAEGVNAENKSEVEKKASAVKADGEDSLSASKARGVPPDNEFEKRIRPEVIPSNEINVTFTDIGALEETKESLQELVMLPLRRPDLFKGGLLKPCRGILLFGPPGTGKTMLAKAIAKEAGASFINVSMSTITSKWFGEDEKNVRALFTLAAKVSPTIIFVDEVDSMLGQRSRAGEHEAMRKIKNEFMTHWDGLLTHQGQRILVLAATNRPFDLDEAMIRRFERRIMVGLPSSEHRESILKTLLGKEKEEGIDFKKLATMTVGYSGSDLKNLCTTAAYRPVRELIQQEILKDLVKNQRAEAAQKSGEATDTKGEEKEERVINLRPLTMEDFELAKNQVAASFAAEGASMNELKQWNELYGEGGSRKKQQLAYFL</sequence>
<keyword evidence="3" id="KW-1000">Mitochondrion outer membrane</keyword>
<dbReference type="GO" id="GO:0016887">
    <property type="term" value="F:ATP hydrolysis activity"/>
    <property type="evidence" value="ECO:0007669"/>
    <property type="project" value="InterPro"/>
</dbReference>
<dbReference type="SMR" id="A0A3N7FNH3"/>
<dbReference type="SMART" id="SM00382">
    <property type="entry name" value="AAA"/>
    <property type="match status" value="1"/>
</dbReference>
<feature type="domain" description="AAA+ ATPase" evidence="6">
    <location>
        <begin position="560"/>
        <end position="697"/>
    </location>
</feature>
<dbReference type="InParanoid" id="A0A3N7FNH3"/>
<protein>
    <recommendedName>
        <fullName evidence="6">AAA+ ATPase domain-containing protein</fullName>
    </recommendedName>
</protein>
<dbReference type="InterPro" id="IPR041569">
    <property type="entry name" value="AAA_lid_3"/>
</dbReference>
<evidence type="ECO:0000256" key="3">
    <source>
        <dbReference type="ARBA" id="ARBA00022787"/>
    </source>
</evidence>